<reference evidence="2 3" key="1">
    <citation type="submission" date="2019-11" db="EMBL/GenBank/DDBJ databases">
        <title>Whole genome sequence of Oryza granulata.</title>
        <authorList>
            <person name="Li W."/>
        </authorList>
    </citation>
    <scope>NUCLEOTIDE SEQUENCE [LARGE SCALE GENOMIC DNA]</scope>
    <source>
        <strain evidence="3">cv. Menghai</strain>
        <tissue evidence="2">Leaf</tissue>
    </source>
</reference>
<comment type="caution">
    <text evidence="2">The sequence shown here is derived from an EMBL/GenBank/DDBJ whole genome shotgun (WGS) entry which is preliminary data.</text>
</comment>
<keyword evidence="3" id="KW-1185">Reference proteome</keyword>
<protein>
    <submittedName>
        <fullName evidence="2">Uncharacterized protein</fullName>
    </submittedName>
</protein>
<evidence type="ECO:0000256" key="1">
    <source>
        <dbReference type="SAM" id="MobiDB-lite"/>
    </source>
</evidence>
<evidence type="ECO:0000313" key="2">
    <source>
        <dbReference type="EMBL" id="KAF0904317.1"/>
    </source>
</evidence>
<dbReference type="EMBL" id="SPHZ02000008">
    <property type="protein sequence ID" value="KAF0904317.1"/>
    <property type="molecule type" value="Genomic_DNA"/>
</dbReference>
<evidence type="ECO:0000313" key="3">
    <source>
        <dbReference type="Proteomes" id="UP000479710"/>
    </source>
</evidence>
<dbReference type="AlphaFoldDB" id="A0A6G1CVZ8"/>
<accession>A0A6G1CVZ8</accession>
<name>A0A6G1CVZ8_9ORYZ</name>
<feature type="region of interest" description="Disordered" evidence="1">
    <location>
        <begin position="71"/>
        <end position="90"/>
    </location>
</feature>
<sequence>MHASSWPPPLYSVVLLAVGQYLNFKVIDISRAPSPPARRDVSLAFGFAACCYDLGNQQDAVDMFVWQRGTRKESGMGEEQDDAFQFRLPD</sequence>
<dbReference type="Proteomes" id="UP000479710">
    <property type="component" value="Unassembled WGS sequence"/>
</dbReference>
<proteinExistence type="predicted"/>
<organism evidence="2 3">
    <name type="scientific">Oryza meyeriana var. granulata</name>
    <dbReference type="NCBI Taxonomy" id="110450"/>
    <lineage>
        <taxon>Eukaryota</taxon>
        <taxon>Viridiplantae</taxon>
        <taxon>Streptophyta</taxon>
        <taxon>Embryophyta</taxon>
        <taxon>Tracheophyta</taxon>
        <taxon>Spermatophyta</taxon>
        <taxon>Magnoliopsida</taxon>
        <taxon>Liliopsida</taxon>
        <taxon>Poales</taxon>
        <taxon>Poaceae</taxon>
        <taxon>BOP clade</taxon>
        <taxon>Oryzoideae</taxon>
        <taxon>Oryzeae</taxon>
        <taxon>Oryzinae</taxon>
        <taxon>Oryza</taxon>
        <taxon>Oryza meyeriana</taxon>
    </lineage>
</organism>
<gene>
    <name evidence="2" type="ORF">E2562_033285</name>
</gene>